<name>A0ABU5EPZ6_9FLAO</name>
<gene>
    <name evidence="1" type="ORF">SNF14_13325</name>
</gene>
<protein>
    <submittedName>
        <fullName evidence="1">Uncharacterized protein</fullName>
    </submittedName>
</protein>
<evidence type="ECO:0000313" key="2">
    <source>
        <dbReference type="Proteomes" id="UP001285855"/>
    </source>
</evidence>
<dbReference type="Proteomes" id="UP001285855">
    <property type="component" value="Unassembled WGS sequence"/>
</dbReference>
<reference evidence="1 2" key="1">
    <citation type="submission" date="2023-11" db="EMBL/GenBank/DDBJ databases">
        <title>Winogradskyella pelagius sp. nov., isolated from coastal sediment.</title>
        <authorList>
            <person name="Li F."/>
        </authorList>
    </citation>
    <scope>NUCLEOTIDE SEQUENCE [LARGE SCALE GENOMIC DNA]</scope>
    <source>
        <strain evidence="1 2">KCTC 23502</strain>
    </source>
</reference>
<accession>A0ABU5EPZ6</accession>
<dbReference type="RefSeq" id="WP_320556671.1">
    <property type="nucleotide sequence ID" value="NZ_JAXDAE010000015.1"/>
</dbReference>
<organism evidence="1 2">
    <name type="scientific">Winogradskyella aquimaris</name>
    <dbReference type="NCBI Taxonomy" id="864074"/>
    <lineage>
        <taxon>Bacteria</taxon>
        <taxon>Pseudomonadati</taxon>
        <taxon>Bacteroidota</taxon>
        <taxon>Flavobacteriia</taxon>
        <taxon>Flavobacteriales</taxon>
        <taxon>Flavobacteriaceae</taxon>
        <taxon>Winogradskyella</taxon>
    </lineage>
</organism>
<dbReference type="EMBL" id="JAXDAE010000015">
    <property type="protein sequence ID" value="MDY2588323.1"/>
    <property type="molecule type" value="Genomic_DNA"/>
</dbReference>
<evidence type="ECO:0000313" key="1">
    <source>
        <dbReference type="EMBL" id="MDY2588323.1"/>
    </source>
</evidence>
<proteinExistence type="predicted"/>
<keyword evidence="2" id="KW-1185">Reference proteome</keyword>
<sequence length="245" mass="27878">MKIKFLTIILLSSLLGFSQEKEFKNLEDLRQQQIENISNSDLWDMGRLEGDVISQNNNFPITFGAYPVPNYDELGPYKGGGLIGNAQARSLDDYKLMVKDKEVVFNSFFIGDSPFYEEKNKNRVFFTIITVADSLDSNNFVPSKSLFLSRNHPDYGGEGSITTKTSTIDFVTFTTPDKGSFAIVNMRLFHLEYGAIILIEPQKDGSLRSLQIEGKIVNNEEIYDFLKDTILKREDVVQFFTDDTE</sequence>
<comment type="caution">
    <text evidence="1">The sequence shown here is derived from an EMBL/GenBank/DDBJ whole genome shotgun (WGS) entry which is preliminary data.</text>
</comment>